<keyword evidence="3" id="KW-0479">Metal-binding</keyword>
<reference evidence="8 9" key="1">
    <citation type="submission" date="2024-04" db="EMBL/GenBank/DDBJ databases">
        <authorList>
            <consortium name="Genoscope - CEA"/>
            <person name="William W."/>
        </authorList>
    </citation>
    <scope>NUCLEOTIDE SEQUENCE [LARGE SCALE GENOMIC DNA]</scope>
</reference>
<keyword evidence="4" id="KW-0862">Zinc</keyword>
<dbReference type="InterPro" id="IPR001148">
    <property type="entry name" value="CA_dom"/>
</dbReference>
<dbReference type="EMBL" id="CAXITT010000219">
    <property type="protein sequence ID" value="CAL1536053.1"/>
    <property type="molecule type" value="Genomic_DNA"/>
</dbReference>
<evidence type="ECO:0000259" key="7">
    <source>
        <dbReference type="PROSITE" id="PS51144"/>
    </source>
</evidence>
<proteinExistence type="inferred from homology"/>
<dbReference type="SUPFAM" id="SSF51069">
    <property type="entry name" value="Carbonic anhydrase"/>
    <property type="match status" value="1"/>
</dbReference>
<dbReference type="GO" id="GO:0008270">
    <property type="term" value="F:zinc ion binding"/>
    <property type="evidence" value="ECO:0007669"/>
    <property type="project" value="InterPro"/>
</dbReference>
<dbReference type="PANTHER" id="PTHR18952">
    <property type="entry name" value="CARBONIC ANHYDRASE"/>
    <property type="match status" value="1"/>
</dbReference>
<keyword evidence="5" id="KW-0456">Lyase</keyword>
<dbReference type="Proteomes" id="UP001497497">
    <property type="component" value="Unassembled WGS sequence"/>
</dbReference>
<evidence type="ECO:0000256" key="6">
    <source>
        <dbReference type="ARBA" id="ARBA00048348"/>
    </source>
</evidence>
<comment type="similarity">
    <text evidence="1">Belongs to the alpha-carbonic anhydrase family.</text>
</comment>
<sequence length="173" mass="19810">MFTGWSSFTFIGDLWTKGAQNIALMGSSIPWSCIWFTTKFILATSLQRPTILSAIRSLRFSSRYSTVNALINLLCHVKVLHITHANDNTHVDIKTFAVRDMLPDVDHLDFYRYDGSLTTPPCSESVIWSVAVENIEISENQLNQFRNLSDDNYARLVNDFRPIQPEHNRLITT</sequence>
<evidence type="ECO:0000313" key="9">
    <source>
        <dbReference type="Proteomes" id="UP001497497"/>
    </source>
</evidence>
<comment type="caution">
    <text evidence="8">The sequence shown here is derived from an EMBL/GenBank/DDBJ whole genome shotgun (WGS) entry which is preliminary data.</text>
</comment>
<dbReference type="InterPro" id="IPR036398">
    <property type="entry name" value="CA_dom_sf"/>
</dbReference>
<protein>
    <recommendedName>
        <fullName evidence="2">carbonic anhydrase</fullName>
        <ecNumber evidence="2">4.2.1.1</ecNumber>
    </recommendedName>
</protein>
<evidence type="ECO:0000256" key="3">
    <source>
        <dbReference type="ARBA" id="ARBA00022723"/>
    </source>
</evidence>
<dbReference type="GO" id="GO:0005886">
    <property type="term" value="C:plasma membrane"/>
    <property type="evidence" value="ECO:0007669"/>
    <property type="project" value="TreeGrafter"/>
</dbReference>
<accession>A0AAV2HUS6</accession>
<dbReference type="PANTHER" id="PTHR18952:SF265">
    <property type="entry name" value="CARBONIC ANHYDRASE"/>
    <property type="match status" value="1"/>
</dbReference>
<gene>
    <name evidence="8" type="ORF">GSLYS_00009966001</name>
</gene>
<feature type="domain" description="Alpha-carbonic anhydrase" evidence="7">
    <location>
        <begin position="1"/>
        <end position="173"/>
    </location>
</feature>
<dbReference type="GO" id="GO:0004089">
    <property type="term" value="F:carbonate dehydratase activity"/>
    <property type="evidence" value="ECO:0007669"/>
    <property type="project" value="UniProtKB-EC"/>
</dbReference>
<name>A0AAV2HUS6_LYMST</name>
<dbReference type="SMART" id="SM01057">
    <property type="entry name" value="Carb_anhydrase"/>
    <property type="match status" value="1"/>
</dbReference>
<evidence type="ECO:0000256" key="1">
    <source>
        <dbReference type="ARBA" id="ARBA00010718"/>
    </source>
</evidence>
<dbReference type="Pfam" id="PF00194">
    <property type="entry name" value="Carb_anhydrase"/>
    <property type="match status" value="1"/>
</dbReference>
<evidence type="ECO:0000256" key="5">
    <source>
        <dbReference type="ARBA" id="ARBA00023239"/>
    </source>
</evidence>
<dbReference type="EC" id="4.2.1.1" evidence="2"/>
<evidence type="ECO:0000256" key="4">
    <source>
        <dbReference type="ARBA" id="ARBA00022833"/>
    </source>
</evidence>
<dbReference type="AlphaFoldDB" id="A0AAV2HUS6"/>
<organism evidence="8 9">
    <name type="scientific">Lymnaea stagnalis</name>
    <name type="common">Great pond snail</name>
    <name type="synonym">Helix stagnalis</name>
    <dbReference type="NCBI Taxonomy" id="6523"/>
    <lineage>
        <taxon>Eukaryota</taxon>
        <taxon>Metazoa</taxon>
        <taxon>Spiralia</taxon>
        <taxon>Lophotrochozoa</taxon>
        <taxon>Mollusca</taxon>
        <taxon>Gastropoda</taxon>
        <taxon>Heterobranchia</taxon>
        <taxon>Euthyneura</taxon>
        <taxon>Panpulmonata</taxon>
        <taxon>Hygrophila</taxon>
        <taxon>Lymnaeoidea</taxon>
        <taxon>Lymnaeidae</taxon>
        <taxon>Lymnaea</taxon>
    </lineage>
</organism>
<dbReference type="InterPro" id="IPR023561">
    <property type="entry name" value="Carbonic_anhydrase_a-class"/>
</dbReference>
<keyword evidence="9" id="KW-1185">Reference proteome</keyword>
<evidence type="ECO:0000313" key="8">
    <source>
        <dbReference type="EMBL" id="CAL1536053.1"/>
    </source>
</evidence>
<evidence type="ECO:0000256" key="2">
    <source>
        <dbReference type="ARBA" id="ARBA00012925"/>
    </source>
</evidence>
<dbReference type="PROSITE" id="PS51144">
    <property type="entry name" value="ALPHA_CA_2"/>
    <property type="match status" value="1"/>
</dbReference>
<feature type="non-terminal residue" evidence="8">
    <location>
        <position position="173"/>
    </location>
</feature>
<dbReference type="Gene3D" id="3.10.200.10">
    <property type="entry name" value="Alpha carbonic anhydrase"/>
    <property type="match status" value="1"/>
</dbReference>
<comment type="catalytic activity">
    <reaction evidence="6">
        <text>hydrogencarbonate + H(+) = CO2 + H2O</text>
        <dbReference type="Rhea" id="RHEA:10748"/>
        <dbReference type="ChEBI" id="CHEBI:15377"/>
        <dbReference type="ChEBI" id="CHEBI:15378"/>
        <dbReference type="ChEBI" id="CHEBI:16526"/>
        <dbReference type="ChEBI" id="CHEBI:17544"/>
        <dbReference type="EC" id="4.2.1.1"/>
    </reaction>
</comment>